<dbReference type="InterPro" id="IPR000594">
    <property type="entry name" value="ThiF_NAD_FAD-bd"/>
</dbReference>
<feature type="domain" description="THIF-type NAD/FAD binding fold" evidence="1">
    <location>
        <begin position="11"/>
        <end position="257"/>
    </location>
</feature>
<dbReference type="Gene3D" id="3.40.50.720">
    <property type="entry name" value="NAD(P)-binding Rossmann-like Domain"/>
    <property type="match status" value="1"/>
</dbReference>
<dbReference type="Proteomes" id="UP001524499">
    <property type="component" value="Unassembled WGS sequence"/>
</dbReference>
<dbReference type="EMBL" id="JANIBJ010000025">
    <property type="protein sequence ID" value="MCQ8105136.1"/>
    <property type="molecule type" value="Genomic_DNA"/>
</dbReference>
<comment type="caution">
    <text evidence="2">The sequence shown here is derived from an EMBL/GenBank/DDBJ whole genome shotgun (WGS) entry which is preliminary data.</text>
</comment>
<dbReference type="RefSeq" id="WP_256603033.1">
    <property type="nucleotide sequence ID" value="NZ_JANIBJ010000025.1"/>
</dbReference>
<organism evidence="2 3">
    <name type="scientific">Methylomonas subterranea</name>
    <dbReference type="NCBI Taxonomy" id="2952225"/>
    <lineage>
        <taxon>Bacteria</taxon>
        <taxon>Pseudomonadati</taxon>
        <taxon>Pseudomonadota</taxon>
        <taxon>Gammaproteobacteria</taxon>
        <taxon>Methylococcales</taxon>
        <taxon>Methylococcaceae</taxon>
        <taxon>Methylomonas</taxon>
    </lineage>
</organism>
<dbReference type="SUPFAM" id="SSF69572">
    <property type="entry name" value="Activating enzymes of the ubiquitin-like proteins"/>
    <property type="match status" value="1"/>
</dbReference>
<keyword evidence="2" id="KW-0808">Transferase</keyword>
<sequence length="290" mass="31887">MTGFDYRQAFSRNIGWVTPEEQAILQSKRIAIAGLGGVGGSHLLTLTRLGIGAFNVADFDKFELPNFNRQAGATVSHLGRPKTDVLAEMAQDINPGLQIQKFPLGVTADNLSEFFTGVDLYVDALDFFAFEAREMVFAYCAEHAIPAVTAAPLGMGTALLNFLPGKMTFEQYFQLSGKSETDKILHFLLGLSPAMLQRGYLMDRTAVDLIHHKGPSTPMACELCAGVVGAQVLKILLKRGKVLAAPWGMQFDAYCNKMIKTWRPRGNGNPIQRLGVYMARQQFMSMLSDQ</sequence>
<evidence type="ECO:0000259" key="1">
    <source>
        <dbReference type="Pfam" id="PF00899"/>
    </source>
</evidence>
<dbReference type="InterPro" id="IPR045886">
    <property type="entry name" value="ThiF/MoeB/HesA"/>
</dbReference>
<dbReference type="CDD" id="cd01483">
    <property type="entry name" value="E1_enzyme_family"/>
    <property type="match status" value="1"/>
</dbReference>
<reference evidence="2 3" key="1">
    <citation type="submission" date="2022-07" db="EMBL/GenBank/DDBJ databases">
        <title>Methylomonas rivi sp. nov., Methylomonas rosea sp. nov., Methylomonas aureus sp. nov. and Methylomonas subterranea sp. nov., four novel methanotrophs isolated from a freshwater creek and the deep terrestrial subsurface.</title>
        <authorList>
            <person name="Abin C."/>
            <person name="Sankaranarayanan K."/>
            <person name="Garner C."/>
            <person name="Sindelar R."/>
            <person name="Kotary K."/>
            <person name="Garner R."/>
            <person name="Barclay S."/>
            <person name="Lawson P."/>
            <person name="Krumholz L."/>
        </authorList>
    </citation>
    <scope>NUCLEOTIDE SEQUENCE [LARGE SCALE GENOMIC DNA]</scope>
    <source>
        <strain evidence="2 3">SURF-2</strain>
    </source>
</reference>
<dbReference type="PANTHER" id="PTHR43267">
    <property type="entry name" value="TRNA THREONYLCARBAMOYLADENOSINE DEHYDRATASE"/>
    <property type="match status" value="1"/>
</dbReference>
<name>A0ABT1TIV7_9GAMM</name>
<accession>A0ABT1TIV7</accession>
<keyword evidence="2" id="KW-0548">Nucleotidyltransferase</keyword>
<gene>
    <name evidence="2" type="ORF">NP590_13555</name>
</gene>
<protein>
    <submittedName>
        <fullName evidence="2">ThiF family adenylyltransferase</fullName>
    </submittedName>
</protein>
<proteinExistence type="predicted"/>
<dbReference type="Pfam" id="PF00899">
    <property type="entry name" value="ThiF"/>
    <property type="match status" value="1"/>
</dbReference>
<evidence type="ECO:0000313" key="3">
    <source>
        <dbReference type="Proteomes" id="UP001524499"/>
    </source>
</evidence>
<dbReference type="GO" id="GO:0016779">
    <property type="term" value="F:nucleotidyltransferase activity"/>
    <property type="evidence" value="ECO:0007669"/>
    <property type="project" value="UniProtKB-KW"/>
</dbReference>
<evidence type="ECO:0000313" key="2">
    <source>
        <dbReference type="EMBL" id="MCQ8105136.1"/>
    </source>
</evidence>
<keyword evidence="3" id="KW-1185">Reference proteome</keyword>
<dbReference type="PANTHER" id="PTHR43267:SF1">
    <property type="entry name" value="TRNA THREONYLCARBAMOYLADENOSINE DEHYDRATASE"/>
    <property type="match status" value="1"/>
</dbReference>
<dbReference type="InterPro" id="IPR035985">
    <property type="entry name" value="Ubiquitin-activating_enz"/>
</dbReference>
<dbReference type="NCBIfam" id="NF006077">
    <property type="entry name" value="PRK08223.1"/>
    <property type="match status" value="1"/>
</dbReference>